<keyword evidence="11" id="KW-1133">Transmembrane helix</keyword>
<keyword evidence="5" id="KW-0460">Magnesium</keyword>
<dbReference type="GO" id="GO:0003887">
    <property type="term" value="F:DNA-directed DNA polymerase activity"/>
    <property type="evidence" value="ECO:0007669"/>
    <property type="project" value="UniProtKB-KW"/>
</dbReference>
<dbReference type="PANTHER" id="PTHR42648">
    <property type="entry name" value="TRANSPOSASE, PUTATIVE-RELATED"/>
    <property type="match status" value="1"/>
</dbReference>
<comment type="caution">
    <text evidence="13">The sequence shown here is derived from an EMBL/GenBank/DDBJ whole genome shotgun (WGS) entry which is preliminary data.</text>
</comment>
<dbReference type="PROSITE" id="PS50994">
    <property type="entry name" value="INTEGRASE"/>
    <property type="match status" value="1"/>
</dbReference>
<dbReference type="Gene3D" id="3.30.420.10">
    <property type="entry name" value="Ribonuclease H-like superfamily/Ribonuclease H"/>
    <property type="match status" value="1"/>
</dbReference>
<evidence type="ECO:0000256" key="4">
    <source>
        <dbReference type="ARBA" id="ARBA00022801"/>
    </source>
</evidence>
<dbReference type="Pfam" id="PF25597">
    <property type="entry name" value="SH3_retrovirus"/>
    <property type="match status" value="1"/>
</dbReference>
<dbReference type="GO" id="GO:0006310">
    <property type="term" value="P:DNA recombination"/>
    <property type="evidence" value="ECO:0007669"/>
    <property type="project" value="UniProtKB-KW"/>
</dbReference>
<feature type="compositionally biased region" description="Pro residues" evidence="10">
    <location>
        <begin position="52"/>
        <end position="66"/>
    </location>
</feature>
<dbReference type="InterPro" id="IPR039537">
    <property type="entry name" value="Retrotran_Ty1/copia-like"/>
</dbReference>
<dbReference type="GO" id="GO:0003676">
    <property type="term" value="F:nucleic acid binding"/>
    <property type="evidence" value="ECO:0007669"/>
    <property type="project" value="InterPro"/>
</dbReference>
<evidence type="ECO:0000256" key="9">
    <source>
        <dbReference type="ARBA" id="ARBA00023172"/>
    </source>
</evidence>
<keyword evidence="2" id="KW-0479">Metal-binding</keyword>
<evidence type="ECO:0000256" key="3">
    <source>
        <dbReference type="ARBA" id="ARBA00022759"/>
    </source>
</evidence>
<dbReference type="GO" id="GO:0004519">
    <property type="term" value="F:endonuclease activity"/>
    <property type="evidence" value="ECO:0007669"/>
    <property type="project" value="UniProtKB-KW"/>
</dbReference>
<dbReference type="InterPro" id="IPR057670">
    <property type="entry name" value="SH3_retrovirus"/>
</dbReference>
<keyword evidence="7" id="KW-0695">RNA-directed DNA polymerase</keyword>
<keyword evidence="4" id="KW-0378">Hydrolase</keyword>
<keyword evidence="14" id="KW-1185">Reference proteome</keyword>
<protein>
    <recommendedName>
        <fullName evidence="12">Integrase catalytic domain-containing protein</fullName>
    </recommendedName>
</protein>
<evidence type="ECO:0000256" key="10">
    <source>
        <dbReference type="SAM" id="MobiDB-lite"/>
    </source>
</evidence>
<proteinExistence type="predicted"/>
<keyword evidence="9" id="KW-0233">DNA recombination</keyword>
<organism evidence="13 14">
    <name type="scientific">Escallonia rubra</name>
    <dbReference type="NCBI Taxonomy" id="112253"/>
    <lineage>
        <taxon>Eukaryota</taxon>
        <taxon>Viridiplantae</taxon>
        <taxon>Streptophyta</taxon>
        <taxon>Embryophyta</taxon>
        <taxon>Tracheophyta</taxon>
        <taxon>Spermatophyta</taxon>
        <taxon>Magnoliopsida</taxon>
        <taxon>eudicotyledons</taxon>
        <taxon>Gunneridae</taxon>
        <taxon>Pentapetalae</taxon>
        <taxon>asterids</taxon>
        <taxon>campanulids</taxon>
        <taxon>Escalloniales</taxon>
        <taxon>Escalloniaceae</taxon>
        <taxon>Escallonia</taxon>
    </lineage>
</organism>
<evidence type="ECO:0000256" key="8">
    <source>
        <dbReference type="ARBA" id="ARBA00022932"/>
    </source>
</evidence>
<sequence>MEIDHHVTDVPSVILDADDEFGTDKFQAESTPLMDVRVNSSTDQVNLKPAQNPTPPPSPPTSPRLPAPRCTTATTQAHDNRHPAPPPADVRRTTTTLPSRRTELKAMLDADKRTGVQDMRAISQRVVSNGEVFWGWFFLIFGSTSFLAFFYAAILSKLLPRSNHAIISAIQDDRSASYEDRIAVYACTARQVLLLLGALDISYPCCCCIFPLAQHESVQACVILSLWGEGRGIIRTVRRDIFKGRLESYKDGNDGQSRQVPAFHDLDEFIQAPRRSCVVPRENYNGEHGLLNCPQKFKRDRHPRFELLVIFEGVYTPPDQSIVEMVNKVVARVCASKAQEHVKSEVFSTFKRFKALVEKHSGYQIKAMRSDRGGEFISKEFKALCEQNGIRRPLTIRYSPQHNGVVERKNRLIVNMTRSMLKRNNLPKDIWAEAVDCAQRKKLDDKSEKFIFIGYNQQSKWCKVYNPVDKKMKVSRDVTFNEKSSWDWTDRDKEQYMFDDFKKETAKEFEMTNIGLMSYYLGIEVKQRDYENMENCNTISIPIEVEKKLSRHIKEGPIDRTLFRSLVGSLSIHMDIEELIDSDSIDM</sequence>
<dbReference type="AlphaFoldDB" id="A0AA88RB44"/>
<keyword evidence="6" id="KW-0229">DNA integration</keyword>
<keyword evidence="1" id="KW-0540">Nuclease</keyword>
<keyword evidence="11" id="KW-0812">Transmembrane</keyword>
<dbReference type="GO" id="GO:0003964">
    <property type="term" value="F:RNA-directed DNA polymerase activity"/>
    <property type="evidence" value="ECO:0007669"/>
    <property type="project" value="UniProtKB-KW"/>
</dbReference>
<keyword evidence="8" id="KW-0548">Nucleotidyltransferase</keyword>
<evidence type="ECO:0000256" key="7">
    <source>
        <dbReference type="ARBA" id="ARBA00022918"/>
    </source>
</evidence>
<evidence type="ECO:0000256" key="1">
    <source>
        <dbReference type="ARBA" id="ARBA00022722"/>
    </source>
</evidence>
<keyword evidence="11" id="KW-0472">Membrane</keyword>
<gene>
    <name evidence="13" type="ORF">RJ640_024603</name>
</gene>
<dbReference type="GO" id="GO:0015074">
    <property type="term" value="P:DNA integration"/>
    <property type="evidence" value="ECO:0007669"/>
    <property type="project" value="UniProtKB-KW"/>
</dbReference>
<dbReference type="GO" id="GO:0046872">
    <property type="term" value="F:metal ion binding"/>
    <property type="evidence" value="ECO:0007669"/>
    <property type="project" value="UniProtKB-KW"/>
</dbReference>
<dbReference type="InterPro" id="IPR001584">
    <property type="entry name" value="Integrase_cat-core"/>
</dbReference>
<reference evidence="13" key="1">
    <citation type="submission" date="2022-12" db="EMBL/GenBank/DDBJ databases">
        <title>Draft genome assemblies for two species of Escallonia (Escalloniales).</title>
        <authorList>
            <person name="Chanderbali A."/>
            <person name="Dervinis C."/>
            <person name="Anghel I."/>
            <person name="Soltis D."/>
            <person name="Soltis P."/>
            <person name="Zapata F."/>
        </authorList>
    </citation>
    <scope>NUCLEOTIDE SEQUENCE</scope>
    <source>
        <strain evidence="13">UCBG92.1500</strain>
        <tissue evidence="13">Leaf</tissue>
    </source>
</reference>
<dbReference type="InterPro" id="IPR036397">
    <property type="entry name" value="RNaseH_sf"/>
</dbReference>
<dbReference type="GO" id="GO:0016787">
    <property type="term" value="F:hydrolase activity"/>
    <property type="evidence" value="ECO:0007669"/>
    <property type="project" value="UniProtKB-KW"/>
</dbReference>
<dbReference type="SUPFAM" id="SSF53098">
    <property type="entry name" value="Ribonuclease H-like"/>
    <property type="match status" value="1"/>
</dbReference>
<dbReference type="InterPro" id="IPR012337">
    <property type="entry name" value="RNaseH-like_sf"/>
</dbReference>
<keyword evidence="8" id="KW-0808">Transferase</keyword>
<evidence type="ECO:0000256" key="11">
    <source>
        <dbReference type="SAM" id="Phobius"/>
    </source>
</evidence>
<dbReference type="Proteomes" id="UP001187471">
    <property type="component" value="Unassembled WGS sequence"/>
</dbReference>
<evidence type="ECO:0000313" key="14">
    <source>
        <dbReference type="Proteomes" id="UP001187471"/>
    </source>
</evidence>
<dbReference type="EMBL" id="JAVXUO010001091">
    <property type="protein sequence ID" value="KAK2986104.1"/>
    <property type="molecule type" value="Genomic_DNA"/>
</dbReference>
<name>A0AA88RB44_9ASTE</name>
<feature type="region of interest" description="Disordered" evidence="10">
    <location>
        <begin position="28"/>
        <end position="101"/>
    </location>
</feature>
<evidence type="ECO:0000313" key="13">
    <source>
        <dbReference type="EMBL" id="KAK2986104.1"/>
    </source>
</evidence>
<feature type="transmembrane region" description="Helical" evidence="11">
    <location>
        <begin position="133"/>
        <end position="154"/>
    </location>
</feature>
<evidence type="ECO:0000256" key="5">
    <source>
        <dbReference type="ARBA" id="ARBA00022842"/>
    </source>
</evidence>
<evidence type="ECO:0000259" key="12">
    <source>
        <dbReference type="PROSITE" id="PS50994"/>
    </source>
</evidence>
<evidence type="ECO:0000256" key="2">
    <source>
        <dbReference type="ARBA" id="ARBA00022723"/>
    </source>
</evidence>
<feature type="domain" description="Integrase catalytic" evidence="12">
    <location>
        <begin position="290"/>
        <end position="475"/>
    </location>
</feature>
<keyword evidence="3" id="KW-0255">Endonuclease</keyword>
<keyword evidence="8" id="KW-0239">DNA-directed DNA polymerase</keyword>
<evidence type="ECO:0000256" key="6">
    <source>
        <dbReference type="ARBA" id="ARBA00022908"/>
    </source>
</evidence>
<dbReference type="PANTHER" id="PTHR42648:SF11">
    <property type="entry name" value="TRANSPOSON TY4-P GAG-POL POLYPROTEIN"/>
    <property type="match status" value="1"/>
</dbReference>
<accession>A0AA88RB44</accession>